<keyword evidence="2" id="KW-1185">Reference proteome</keyword>
<comment type="caution">
    <text evidence="1">The sequence shown here is derived from an EMBL/GenBank/DDBJ whole genome shotgun (WGS) entry which is preliminary data.</text>
</comment>
<evidence type="ECO:0000313" key="1">
    <source>
        <dbReference type="EMBL" id="CAG8683591.1"/>
    </source>
</evidence>
<reference evidence="1" key="1">
    <citation type="submission" date="2021-06" db="EMBL/GenBank/DDBJ databases">
        <authorList>
            <person name="Kallberg Y."/>
            <person name="Tangrot J."/>
            <person name="Rosling A."/>
        </authorList>
    </citation>
    <scope>NUCLEOTIDE SEQUENCE</scope>
    <source>
        <strain evidence="1">CL356</strain>
    </source>
</reference>
<organism evidence="1 2">
    <name type="scientific">Acaulospora colombiana</name>
    <dbReference type="NCBI Taxonomy" id="27376"/>
    <lineage>
        <taxon>Eukaryota</taxon>
        <taxon>Fungi</taxon>
        <taxon>Fungi incertae sedis</taxon>
        <taxon>Mucoromycota</taxon>
        <taxon>Glomeromycotina</taxon>
        <taxon>Glomeromycetes</taxon>
        <taxon>Diversisporales</taxon>
        <taxon>Acaulosporaceae</taxon>
        <taxon>Acaulospora</taxon>
    </lineage>
</organism>
<evidence type="ECO:0000313" key="2">
    <source>
        <dbReference type="Proteomes" id="UP000789525"/>
    </source>
</evidence>
<proteinExistence type="predicted"/>
<dbReference type="Proteomes" id="UP000789525">
    <property type="component" value="Unassembled WGS sequence"/>
</dbReference>
<sequence>STVCSAFANYSISSELMSVEGGKFSWIEKVNNITSFDELLTKYVANSYIEWSGMNCTSLNSSSMYARYTTTIVCAELVENEISLPCIQSLGYDTLLTSTVESTATTQSSIATPSGISIPSPFRRLCSSTCQDHIHSLQNFSNSLSQSCNSTSPISSVLSSVSNWCEQESNVSDDSTCISGDMNENECGEFTFSFWGRTQCDWMFGHEWDHLLGFRAMRLIELTSEEVKILGIRIMKKKVDKRVSYFTDYQYLKAPNSGGDGISTEVTRETYTPGNYARPLSNNSVDDGGGRMVQVRQGEVPLGGGATPSTHSSRVLRLNDYTYQVDPLSLDFIEETLPQQNPTTDSVIMGQPILVIVVYPYSSQMPDELDLTENDIIEVKQMFDDGWAVGVNRNTGREGAFPMVCVIGFDQVQMNNSAFIDSSDVYVEDSIGGSNDGGIYNRGGVRTFADDTSYEDESGMEESGSSNRGVDSSLFSGMDESSGSNRGVISSSGPSSSSLENEESLQQRLHASNIFGSVAESGQDNIRIEVGGEITESTNETNLASETDGNNSSGNAGTSGPSDGDVDTTTTNSLGGRGDRLNVISPTPSITIRRMNNSGRIIFHGSPTPSQISSFEGTLSQGSIRSGRINADNVPRRNSSMRRMGGQRDTSASEENLQHMPRFVNTGGVRGSVHNVVQSLEERVGEVNSELER</sequence>
<protein>
    <submittedName>
        <fullName evidence="1">76_t:CDS:1</fullName>
    </submittedName>
</protein>
<name>A0ACA9P3I1_9GLOM</name>
<dbReference type="EMBL" id="CAJVPT010027434">
    <property type="protein sequence ID" value="CAG8683591.1"/>
    <property type="molecule type" value="Genomic_DNA"/>
</dbReference>
<feature type="non-terminal residue" evidence="1">
    <location>
        <position position="1"/>
    </location>
</feature>
<gene>
    <name evidence="1" type="ORF">ACOLOM_LOCUS9449</name>
</gene>
<accession>A0ACA9P3I1</accession>
<feature type="non-terminal residue" evidence="1">
    <location>
        <position position="693"/>
    </location>
</feature>